<dbReference type="PANTHER" id="PTHR21581">
    <property type="entry name" value="D-ALANYL-D-ALANINE CARBOXYPEPTIDASE"/>
    <property type="match status" value="1"/>
</dbReference>
<evidence type="ECO:0000256" key="1">
    <source>
        <dbReference type="ARBA" id="ARBA00007164"/>
    </source>
</evidence>
<evidence type="ECO:0000313" key="12">
    <source>
        <dbReference type="Proteomes" id="UP000177811"/>
    </source>
</evidence>
<evidence type="ECO:0000256" key="3">
    <source>
        <dbReference type="ARBA" id="ARBA00022801"/>
    </source>
</evidence>
<gene>
    <name evidence="11" type="ORF">A3C16_00540</name>
</gene>
<feature type="binding site" evidence="8">
    <location>
        <position position="268"/>
    </location>
    <ligand>
        <name>substrate</name>
    </ligand>
</feature>
<keyword evidence="3" id="KW-0378">Hydrolase</keyword>
<evidence type="ECO:0000256" key="6">
    <source>
        <dbReference type="ARBA" id="ARBA00023316"/>
    </source>
</evidence>
<keyword evidence="5" id="KW-0573">Peptidoglycan synthesis</keyword>
<dbReference type="GO" id="GO:0008360">
    <property type="term" value="P:regulation of cell shape"/>
    <property type="evidence" value="ECO:0007669"/>
    <property type="project" value="UniProtKB-KW"/>
</dbReference>
<keyword evidence="6" id="KW-0961">Cell wall biogenesis/degradation</keyword>
<feature type="active site" description="Acyl-ester intermediate" evidence="7">
    <location>
        <position position="90"/>
    </location>
</feature>
<evidence type="ECO:0000256" key="9">
    <source>
        <dbReference type="RuleBase" id="RU004016"/>
    </source>
</evidence>
<dbReference type="Gene3D" id="3.40.710.10">
    <property type="entry name" value="DD-peptidase/beta-lactamase superfamily"/>
    <property type="match status" value="1"/>
</dbReference>
<evidence type="ECO:0000256" key="7">
    <source>
        <dbReference type="PIRSR" id="PIRSR618044-1"/>
    </source>
</evidence>
<evidence type="ECO:0000256" key="4">
    <source>
        <dbReference type="ARBA" id="ARBA00022960"/>
    </source>
</evidence>
<dbReference type="GO" id="GO:0009252">
    <property type="term" value="P:peptidoglycan biosynthetic process"/>
    <property type="evidence" value="ECO:0007669"/>
    <property type="project" value="UniProtKB-KW"/>
</dbReference>
<keyword evidence="4" id="KW-0133">Cell shape</keyword>
<evidence type="ECO:0000256" key="2">
    <source>
        <dbReference type="ARBA" id="ARBA00022729"/>
    </source>
</evidence>
<feature type="active site" description="Proton acceptor" evidence="7">
    <location>
        <position position="93"/>
    </location>
</feature>
<evidence type="ECO:0000256" key="8">
    <source>
        <dbReference type="PIRSR" id="PIRSR618044-2"/>
    </source>
</evidence>
<dbReference type="InterPro" id="IPR001967">
    <property type="entry name" value="Peptidase_S11_N"/>
</dbReference>
<dbReference type="AlphaFoldDB" id="A0A1G2KVS8"/>
<evidence type="ECO:0000256" key="5">
    <source>
        <dbReference type="ARBA" id="ARBA00022984"/>
    </source>
</evidence>
<dbReference type="GO" id="GO:0009002">
    <property type="term" value="F:serine-type D-Ala-D-Ala carboxypeptidase activity"/>
    <property type="evidence" value="ECO:0007669"/>
    <property type="project" value="InterPro"/>
</dbReference>
<keyword evidence="2" id="KW-0732">Signal</keyword>
<dbReference type="PRINTS" id="PR00725">
    <property type="entry name" value="DADACBPTASE1"/>
</dbReference>
<dbReference type="InterPro" id="IPR018044">
    <property type="entry name" value="Peptidase_S11"/>
</dbReference>
<sequence>MSKEYWNIFFQLSALLTMLAAAALFQAVFYHAGISEKNTAAIAHRRMGEFIRVPDVSEPELSAESVLVSRLQTGQILLAKDQDRALAIGSLAKLLTAVVAEDLFDPLEELPLTAESKQAEEPGEKMSMIPAGESFKAEDMIKLLLIDSANDAGRSLADAIALKKDPLLNGVAPALRLEEATRALNARAKEFGLASSSFANSTGIDNPAGYSTARDLTLLARALYGSYPELWAVTRTIETTLFSKSGASYHITNTNSLLKEFPMIFGSKTGTTDAAGEALLLLYQVRINDPVVIVILRSRDRERDAKTIIHFIEAGFLLE</sequence>
<evidence type="ECO:0000313" key="11">
    <source>
        <dbReference type="EMBL" id="OHA03547.1"/>
    </source>
</evidence>
<evidence type="ECO:0000259" key="10">
    <source>
        <dbReference type="Pfam" id="PF00768"/>
    </source>
</evidence>
<feature type="active site" evidence="7">
    <location>
        <position position="148"/>
    </location>
</feature>
<feature type="domain" description="Peptidase S11 D-alanyl-D-alanine carboxypeptidase A N-terminal" evidence="10">
    <location>
        <begin position="56"/>
        <end position="295"/>
    </location>
</feature>
<comment type="caution">
    <text evidence="11">The sequence shown here is derived from an EMBL/GenBank/DDBJ whole genome shotgun (WGS) entry which is preliminary data.</text>
</comment>
<dbReference type="EMBL" id="MHQL01000013">
    <property type="protein sequence ID" value="OHA03547.1"/>
    <property type="molecule type" value="Genomic_DNA"/>
</dbReference>
<accession>A0A1G2KVS8</accession>
<name>A0A1G2KVS8_9BACT</name>
<organism evidence="11 12">
    <name type="scientific">Candidatus Sungbacteria bacterium RIFCSPHIGHO2_02_FULL_51_29</name>
    <dbReference type="NCBI Taxonomy" id="1802273"/>
    <lineage>
        <taxon>Bacteria</taxon>
        <taxon>Candidatus Sungiibacteriota</taxon>
    </lineage>
</organism>
<dbReference type="InterPro" id="IPR012338">
    <property type="entry name" value="Beta-lactam/transpept-like"/>
</dbReference>
<proteinExistence type="inferred from homology"/>
<dbReference type="Proteomes" id="UP000177811">
    <property type="component" value="Unassembled WGS sequence"/>
</dbReference>
<dbReference type="SUPFAM" id="SSF56601">
    <property type="entry name" value="beta-lactamase/transpeptidase-like"/>
    <property type="match status" value="1"/>
</dbReference>
<reference evidence="11 12" key="1">
    <citation type="journal article" date="2016" name="Nat. Commun.">
        <title>Thousands of microbial genomes shed light on interconnected biogeochemical processes in an aquifer system.</title>
        <authorList>
            <person name="Anantharaman K."/>
            <person name="Brown C.T."/>
            <person name="Hug L.A."/>
            <person name="Sharon I."/>
            <person name="Castelle C.J."/>
            <person name="Probst A.J."/>
            <person name="Thomas B.C."/>
            <person name="Singh A."/>
            <person name="Wilkins M.J."/>
            <person name="Karaoz U."/>
            <person name="Brodie E.L."/>
            <person name="Williams K.H."/>
            <person name="Hubbard S.S."/>
            <person name="Banfield J.F."/>
        </authorList>
    </citation>
    <scope>NUCLEOTIDE SEQUENCE [LARGE SCALE GENOMIC DNA]</scope>
</reference>
<dbReference type="GO" id="GO:0071555">
    <property type="term" value="P:cell wall organization"/>
    <property type="evidence" value="ECO:0007669"/>
    <property type="project" value="UniProtKB-KW"/>
</dbReference>
<comment type="similarity">
    <text evidence="1 9">Belongs to the peptidase S11 family.</text>
</comment>
<dbReference type="PANTHER" id="PTHR21581:SF26">
    <property type="entry name" value="D-ALANYL-D-ALANINE ENDOPEPTIDASE"/>
    <property type="match status" value="1"/>
</dbReference>
<dbReference type="GO" id="GO:0006508">
    <property type="term" value="P:proteolysis"/>
    <property type="evidence" value="ECO:0007669"/>
    <property type="project" value="InterPro"/>
</dbReference>
<protein>
    <recommendedName>
        <fullName evidence="10">Peptidase S11 D-alanyl-D-alanine carboxypeptidase A N-terminal domain-containing protein</fullName>
    </recommendedName>
</protein>
<dbReference type="Pfam" id="PF00768">
    <property type="entry name" value="Peptidase_S11"/>
    <property type="match status" value="1"/>
</dbReference>